<reference evidence="5 6" key="1">
    <citation type="submission" date="2022-02" db="EMBL/GenBank/DDBJ databases">
        <title>Draft genome sequence of Mezorhizobium retamae strain IRAMC:0171 isolated from Retama raetam nodules.</title>
        <authorList>
            <person name="Bengaied R."/>
            <person name="Sbissi I."/>
            <person name="Huber K."/>
            <person name="Ghodbane F."/>
            <person name="Nouioui I."/>
            <person name="Tarhouni M."/>
            <person name="Gtari M."/>
        </authorList>
    </citation>
    <scope>NUCLEOTIDE SEQUENCE [LARGE SCALE GENOMIC DNA]</scope>
    <source>
        <strain evidence="5 6">IRAMC:0171</strain>
    </source>
</reference>
<organism evidence="5 6">
    <name type="scientific">Mesorhizobium retamae</name>
    <dbReference type="NCBI Taxonomy" id="2912854"/>
    <lineage>
        <taxon>Bacteria</taxon>
        <taxon>Pseudomonadati</taxon>
        <taxon>Pseudomonadota</taxon>
        <taxon>Alphaproteobacteria</taxon>
        <taxon>Hyphomicrobiales</taxon>
        <taxon>Phyllobacteriaceae</taxon>
        <taxon>Mesorhizobium</taxon>
    </lineage>
</organism>
<dbReference type="InterPro" id="IPR036388">
    <property type="entry name" value="WH-like_DNA-bd_sf"/>
</dbReference>
<protein>
    <submittedName>
        <fullName evidence="5">Helix-turn-helix transcriptional regulator</fullName>
    </submittedName>
</protein>
<evidence type="ECO:0000256" key="2">
    <source>
        <dbReference type="ARBA" id="ARBA00023125"/>
    </source>
</evidence>
<comment type="caution">
    <text evidence="5">The sequence shown here is derived from an EMBL/GenBank/DDBJ whole genome shotgun (WGS) entry which is preliminary data.</text>
</comment>
<evidence type="ECO:0000259" key="4">
    <source>
        <dbReference type="PROSITE" id="PS51118"/>
    </source>
</evidence>
<dbReference type="Pfam" id="PF01638">
    <property type="entry name" value="HxlR"/>
    <property type="match status" value="1"/>
</dbReference>
<dbReference type="RefSeq" id="WP_239367729.1">
    <property type="nucleotide sequence ID" value="NZ_JAKREW010000019.1"/>
</dbReference>
<evidence type="ECO:0000313" key="5">
    <source>
        <dbReference type="EMBL" id="MCG7507007.1"/>
    </source>
</evidence>
<keyword evidence="2" id="KW-0238">DNA-binding</keyword>
<keyword evidence="6" id="KW-1185">Reference proteome</keyword>
<dbReference type="EMBL" id="JAKREW010000019">
    <property type="protein sequence ID" value="MCG7507007.1"/>
    <property type="molecule type" value="Genomic_DNA"/>
</dbReference>
<dbReference type="InterPro" id="IPR036390">
    <property type="entry name" value="WH_DNA-bd_sf"/>
</dbReference>
<name>A0ABS9QHT0_9HYPH</name>
<proteinExistence type="predicted"/>
<dbReference type="PANTHER" id="PTHR33204">
    <property type="entry name" value="TRANSCRIPTIONAL REGULATOR, MARR FAMILY"/>
    <property type="match status" value="1"/>
</dbReference>
<gene>
    <name evidence="5" type="ORF">L4923_18425</name>
</gene>
<dbReference type="PROSITE" id="PS51118">
    <property type="entry name" value="HTH_HXLR"/>
    <property type="match status" value="1"/>
</dbReference>
<evidence type="ECO:0000313" key="6">
    <source>
        <dbReference type="Proteomes" id="UP001201701"/>
    </source>
</evidence>
<evidence type="ECO:0000256" key="3">
    <source>
        <dbReference type="ARBA" id="ARBA00023163"/>
    </source>
</evidence>
<evidence type="ECO:0000256" key="1">
    <source>
        <dbReference type="ARBA" id="ARBA00023015"/>
    </source>
</evidence>
<dbReference type="Gene3D" id="1.10.10.10">
    <property type="entry name" value="Winged helix-like DNA-binding domain superfamily/Winged helix DNA-binding domain"/>
    <property type="match status" value="1"/>
</dbReference>
<dbReference type="InterPro" id="IPR002577">
    <property type="entry name" value="HTH_HxlR"/>
</dbReference>
<keyword evidence="3" id="KW-0804">Transcription</keyword>
<feature type="domain" description="HTH hxlR-type" evidence="4">
    <location>
        <begin position="11"/>
        <end position="109"/>
    </location>
</feature>
<dbReference type="SUPFAM" id="SSF46785">
    <property type="entry name" value="Winged helix' DNA-binding domain"/>
    <property type="match status" value="1"/>
</dbReference>
<dbReference type="Proteomes" id="UP001201701">
    <property type="component" value="Unassembled WGS sequence"/>
</dbReference>
<dbReference type="PANTHER" id="PTHR33204:SF37">
    <property type="entry name" value="HTH-TYPE TRANSCRIPTIONAL REGULATOR YODB"/>
    <property type="match status" value="1"/>
</dbReference>
<sequence>MAEPNVYDSTCSARDALELIASKWAMLILPALSAGPMRNSALLRKIGGISQKMLTQTLKDLERNGLVIRHDMQTVPPHVEYRLSALGNSLSEALIALDRWAERHSGDLDAARERFDAGRTEGV</sequence>
<keyword evidence="1" id="KW-0805">Transcription regulation</keyword>
<accession>A0ABS9QHT0</accession>